<evidence type="ECO:0000256" key="1">
    <source>
        <dbReference type="SAM" id="Phobius"/>
    </source>
</evidence>
<sequence length="412" mass="46104">MCMKDNSRINDIIIKAITEEELTSTEGVALEQWLMDSENRKLYEGLKNKDYLLQKLMEVHKIDVEGDKDFIEQKLFIGKRIGIKKQWKIFREVATTAAAVVILTAAFFFWLNTRREKDKPAPEEKSGTIAQNDVIPGKTSALLTLADGSKVKLDSSVVGLLTQQGEMDVVNNNGTLIYQEKSQAKNELLFNTLSTANGETYKVVLADGSKVWLNAGASIRYPVAFTSSERKVEITGEAYFEVSPLPALPGGEGEKKPFIVHVTHQRSAGMDVQVVGTHFNINAYNDDDTIKTTLLEGSVKVRQDNSVTLLKPGQQAQVNNGITRVVNDANLESVVAWKNGRFIFNNADITVIMRQLARWYDIGVVYEGAKPTQLFVGEMERNLSLAQVMRLLEYSGIRFRIEGKKLIVMSQY</sequence>
<dbReference type="Gene3D" id="3.55.50.30">
    <property type="match status" value="1"/>
</dbReference>
<evidence type="ECO:0000259" key="2">
    <source>
        <dbReference type="Pfam" id="PF04773"/>
    </source>
</evidence>
<name>A0A4S8HX31_9BACT</name>
<keyword evidence="1" id="KW-1133">Transmembrane helix</keyword>
<dbReference type="Gene3D" id="2.60.120.1440">
    <property type="match status" value="1"/>
</dbReference>
<keyword evidence="1" id="KW-0472">Membrane</keyword>
<feature type="domain" description="FecR protein" evidence="2">
    <location>
        <begin position="192"/>
        <end position="300"/>
    </location>
</feature>
<proteinExistence type="predicted"/>
<dbReference type="InterPro" id="IPR006860">
    <property type="entry name" value="FecR"/>
</dbReference>
<dbReference type="Pfam" id="PF16344">
    <property type="entry name" value="FecR_C"/>
    <property type="match status" value="1"/>
</dbReference>
<evidence type="ECO:0000313" key="4">
    <source>
        <dbReference type="EMBL" id="THU40288.1"/>
    </source>
</evidence>
<dbReference type="PANTHER" id="PTHR30273">
    <property type="entry name" value="PERIPLASMIC SIGNAL SENSOR AND SIGMA FACTOR ACTIVATOR FECR-RELATED"/>
    <property type="match status" value="1"/>
</dbReference>
<keyword evidence="5" id="KW-1185">Reference proteome</keyword>
<protein>
    <submittedName>
        <fullName evidence="4">DUF4974 domain-containing protein</fullName>
    </submittedName>
</protein>
<feature type="domain" description="Protein FecR C-terminal" evidence="3">
    <location>
        <begin position="341"/>
        <end position="408"/>
    </location>
</feature>
<gene>
    <name evidence="4" type="ORF">FAM09_10500</name>
</gene>
<dbReference type="EMBL" id="STFF01000002">
    <property type="protein sequence ID" value="THU40288.1"/>
    <property type="molecule type" value="Genomic_DNA"/>
</dbReference>
<organism evidence="4 5">
    <name type="scientific">Niastella caeni</name>
    <dbReference type="NCBI Taxonomy" id="2569763"/>
    <lineage>
        <taxon>Bacteria</taxon>
        <taxon>Pseudomonadati</taxon>
        <taxon>Bacteroidota</taxon>
        <taxon>Chitinophagia</taxon>
        <taxon>Chitinophagales</taxon>
        <taxon>Chitinophagaceae</taxon>
        <taxon>Niastella</taxon>
    </lineage>
</organism>
<reference evidence="4 5" key="1">
    <citation type="submission" date="2019-04" db="EMBL/GenBank/DDBJ databases">
        <title>Niastella caeni sp. nov., isolated from activated sludge.</title>
        <authorList>
            <person name="Sheng M."/>
        </authorList>
    </citation>
    <scope>NUCLEOTIDE SEQUENCE [LARGE SCALE GENOMIC DNA]</scope>
    <source>
        <strain evidence="4 5">HX-2-15</strain>
    </source>
</reference>
<accession>A0A4S8HX31</accession>
<comment type="caution">
    <text evidence="4">The sequence shown here is derived from an EMBL/GenBank/DDBJ whole genome shotgun (WGS) entry which is preliminary data.</text>
</comment>
<dbReference type="GO" id="GO:0016989">
    <property type="term" value="F:sigma factor antagonist activity"/>
    <property type="evidence" value="ECO:0007669"/>
    <property type="project" value="TreeGrafter"/>
</dbReference>
<keyword evidence="1" id="KW-0812">Transmembrane</keyword>
<dbReference type="Proteomes" id="UP000306918">
    <property type="component" value="Unassembled WGS sequence"/>
</dbReference>
<evidence type="ECO:0000313" key="5">
    <source>
        <dbReference type="Proteomes" id="UP000306918"/>
    </source>
</evidence>
<dbReference type="AlphaFoldDB" id="A0A4S8HX31"/>
<dbReference type="InterPro" id="IPR012373">
    <property type="entry name" value="Ferrdict_sens_TM"/>
</dbReference>
<feature type="transmembrane region" description="Helical" evidence="1">
    <location>
        <begin position="89"/>
        <end position="111"/>
    </location>
</feature>
<dbReference type="InterPro" id="IPR032508">
    <property type="entry name" value="FecR_C"/>
</dbReference>
<dbReference type="OrthoDB" id="1098220at2"/>
<dbReference type="Pfam" id="PF04773">
    <property type="entry name" value="FecR"/>
    <property type="match status" value="1"/>
</dbReference>
<evidence type="ECO:0000259" key="3">
    <source>
        <dbReference type="Pfam" id="PF16344"/>
    </source>
</evidence>
<dbReference type="PANTHER" id="PTHR30273:SF2">
    <property type="entry name" value="PROTEIN FECR"/>
    <property type="match status" value="1"/>
</dbReference>